<comment type="subcellular location">
    <subcellularLocation>
        <location evidence="1">Nucleus</location>
    </subcellularLocation>
</comment>
<sequence length="520" mass="59145">MVSRFKVRFAPVASVETPASQSCSVESLRANAIATPTFFPQTSYDDTRKHRSRLSCRECRRRRVKCDETFPVCLRCQRRGDVCESQTRSRLWQPETPWLKARKDKTSIISLSEAATEPISQLDQKLLRYWLEKASQIMALDPDNNPFSFPLLEGPGQIPAMLHAAQSIGSAHQAFFDKSKLNKCLEERALALRLIRQELEQTKKDLTSCFLTVFLLGLSYFWTAGPFIDTECLRQAQAHFVGGRQLIDFILLIPTEERTEQMHFAIGAYLYWEMACCFLIEPEQQQPLNTAQIFSAVQDLGDKYHPILGYSAEMAYVNAYIGRYCRTVVDTGIRDTVLEATLEEQLLAWEPSNSTPELAHLSEAYRSHGLLNLYVVCYRSHTSSEGSPSLAFPTEWLEFDPELVCLEPTVEESEERDLEARIHSIALQTVINLTQVPDSHPCTNLQGIPLLTAGSELTSEDAVERDLVRKRFRAIYSLNHLPANLAAIQLLEEIWSLRDIGIVVSWLSLMVEHNWHIMLG</sequence>
<evidence type="ECO:0000313" key="5">
    <source>
        <dbReference type="Proteomes" id="UP000766486"/>
    </source>
</evidence>
<dbReference type="PANTHER" id="PTHR37534:SF11">
    <property type="entry name" value="ZN(II)2CYS6 TRANSCRIPTION FACTOR (EUROFUNG)"/>
    <property type="match status" value="1"/>
</dbReference>
<dbReference type="SMART" id="SM00066">
    <property type="entry name" value="GAL4"/>
    <property type="match status" value="1"/>
</dbReference>
<gene>
    <name evidence="4" type="ORF">CLO192961_LOCUS462893</name>
</gene>
<keyword evidence="2" id="KW-0539">Nucleus</keyword>
<proteinExistence type="predicted"/>
<evidence type="ECO:0000256" key="2">
    <source>
        <dbReference type="ARBA" id="ARBA00023242"/>
    </source>
</evidence>
<dbReference type="InterPro" id="IPR001138">
    <property type="entry name" value="Zn2Cys6_DnaBD"/>
</dbReference>
<dbReference type="PROSITE" id="PS50048">
    <property type="entry name" value="ZN2_CY6_FUNGAL_2"/>
    <property type="match status" value="1"/>
</dbReference>
<evidence type="ECO:0000256" key="1">
    <source>
        <dbReference type="ARBA" id="ARBA00004123"/>
    </source>
</evidence>
<dbReference type="InterPro" id="IPR036864">
    <property type="entry name" value="Zn2-C6_fun-type_DNA-bd_sf"/>
</dbReference>
<evidence type="ECO:0000259" key="3">
    <source>
        <dbReference type="PROSITE" id="PS50048"/>
    </source>
</evidence>
<dbReference type="SUPFAM" id="SSF57701">
    <property type="entry name" value="Zn2/Cys6 DNA-binding domain"/>
    <property type="match status" value="1"/>
</dbReference>
<keyword evidence="5" id="KW-1185">Reference proteome</keyword>
<dbReference type="Pfam" id="PF00172">
    <property type="entry name" value="Zn_clus"/>
    <property type="match status" value="1"/>
</dbReference>
<dbReference type="Gene3D" id="4.10.240.10">
    <property type="entry name" value="Zn(2)-C6 fungal-type DNA-binding domain"/>
    <property type="match status" value="1"/>
</dbReference>
<feature type="domain" description="Zn(2)-C6 fungal-type" evidence="3">
    <location>
        <begin position="55"/>
        <end position="83"/>
    </location>
</feature>
<dbReference type="Proteomes" id="UP000766486">
    <property type="component" value="Unassembled WGS sequence"/>
</dbReference>
<reference evidence="4 5" key="1">
    <citation type="submission" date="2019-06" db="EMBL/GenBank/DDBJ databases">
        <authorList>
            <person name="Broberg M."/>
        </authorList>
    </citation>
    <scope>NUCLEOTIDE SEQUENCE [LARGE SCALE GENOMIC DNA]</scope>
</reference>
<name>A0ABY6V3S6_BIOOC</name>
<dbReference type="PROSITE" id="PS00463">
    <property type="entry name" value="ZN2_CY6_FUNGAL_1"/>
    <property type="match status" value="1"/>
</dbReference>
<dbReference type="PANTHER" id="PTHR37534">
    <property type="entry name" value="TRANSCRIPTIONAL ACTIVATOR PROTEIN UGA3"/>
    <property type="match status" value="1"/>
</dbReference>
<organism evidence="4 5">
    <name type="scientific">Bionectria ochroleuca</name>
    <name type="common">Gliocladium roseum</name>
    <dbReference type="NCBI Taxonomy" id="29856"/>
    <lineage>
        <taxon>Eukaryota</taxon>
        <taxon>Fungi</taxon>
        <taxon>Dikarya</taxon>
        <taxon>Ascomycota</taxon>
        <taxon>Pezizomycotina</taxon>
        <taxon>Sordariomycetes</taxon>
        <taxon>Hypocreomycetidae</taxon>
        <taxon>Hypocreales</taxon>
        <taxon>Bionectriaceae</taxon>
        <taxon>Clonostachys</taxon>
    </lineage>
</organism>
<evidence type="ECO:0000313" key="4">
    <source>
        <dbReference type="EMBL" id="VUC37125.1"/>
    </source>
</evidence>
<dbReference type="CDD" id="cd00067">
    <property type="entry name" value="GAL4"/>
    <property type="match status" value="1"/>
</dbReference>
<dbReference type="Pfam" id="PF11951">
    <property type="entry name" value="Fungal_trans_2"/>
    <property type="match status" value="1"/>
</dbReference>
<dbReference type="InterPro" id="IPR021858">
    <property type="entry name" value="Fun_TF"/>
</dbReference>
<comment type="caution">
    <text evidence="4">The sequence shown here is derived from an EMBL/GenBank/DDBJ whole genome shotgun (WGS) entry which is preliminary data.</text>
</comment>
<protein>
    <recommendedName>
        <fullName evidence="3">Zn(2)-C6 fungal-type domain-containing protein</fullName>
    </recommendedName>
</protein>
<dbReference type="EMBL" id="CABFNS010000936">
    <property type="protein sequence ID" value="VUC37125.1"/>
    <property type="molecule type" value="Genomic_DNA"/>
</dbReference>
<accession>A0ABY6V3S6</accession>